<dbReference type="PROSITE" id="PS00690">
    <property type="entry name" value="DEAH_ATP_HELICASE"/>
    <property type="match status" value="1"/>
</dbReference>
<dbReference type="Pfam" id="PF00270">
    <property type="entry name" value="DEAD"/>
    <property type="match status" value="1"/>
</dbReference>
<reference evidence="14 15" key="1">
    <citation type="submission" date="2016-03" db="EMBL/GenBank/DDBJ databases">
        <authorList>
            <person name="Devillers H."/>
        </authorList>
    </citation>
    <scope>NUCLEOTIDE SEQUENCE [LARGE SCALE GENOMIC DNA]</scope>
    <source>
        <strain evidence="14">CBS 11717</strain>
    </source>
</reference>
<keyword evidence="5" id="KW-0347">Helicase</keyword>
<dbReference type="PANTHER" id="PTHR18934:SF85">
    <property type="entry name" value="ATP-DEPENDENT RNA HELICASE DHX8"/>
    <property type="match status" value="1"/>
</dbReference>
<dbReference type="PROSITE" id="PS51192">
    <property type="entry name" value="HELICASE_ATP_BIND_1"/>
    <property type="match status" value="1"/>
</dbReference>
<dbReference type="FunFam" id="1.20.120.1080:FF:000001">
    <property type="entry name" value="Pre-mRNA-splicing factor ATP-dependent RNA helicase"/>
    <property type="match status" value="1"/>
</dbReference>
<feature type="domain" description="Helicase C-terminal" evidence="13">
    <location>
        <begin position="657"/>
        <end position="833"/>
    </location>
</feature>
<evidence type="ECO:0000256" key="1">
    <source>
        <dbReference type="ARBA" id="ARBA00012552"/>
    </source>
</evidence>
<dbReference type="Pfam" id="PF00271">
    <property type="entry name" value="Helicase_C"/>
    <property type="match status" value="1"/>
</dbReference>
<comment type="catalytic activity">
    <reaction evidence="9">
        <text>ATP + H2O = ADP + phosphate + H(+)</text>
        <dbReference type="Rhea" id="RHEA:13065"/>
        <dbReference type="ChEBI" id="CHEBI:15377"/>
        <dbReference type="ChEBI" id="CHEBI:15378"/>
        <dbReference type="ChEBI" id="CHEBI:30616"/>
        <dbReference type="ChEBI" id="CHEBI:43474"/>
        <dbReference type="ChEBI" id="CHEBI:456216"/>
        <dbReference type="EC" id="3.6.4.13"/>
    </reaction>
</comment>
<evidence type="ECO:0000256" key="5">
    <source>
        <dbReference type="ARBA" id="ARBA00022806"/>
    </source>
</evidence>
<dbReference type="SMART" id="SM00316">
    <property type="entry name" value="S1"/>
    <property type="match status" value="1"/>
</dbReference>
<dbReference type="PROSITE" id="PS51194">
    <property type="entry name" value="HELICASE_CTER"/>
    <property type="match status" value="1"/>
</dbReference>
<accession>A0A1G4IQM6</accession>
<proteinExistence type="predicted"/>
<keyword evidence="6" id="KW-0067">ATP-binding</keyword>
<dbReference type="SUPFAM" id="SSF52540">
    <property type="entry name" value="P-loop containing nucleoside triphosphate hydrolases"/>
    <property type="match status" value="1"/>
</dbReference>
<evidence type="ECO:0000259" key="11">
    <source>
        <dbReference type="PROSITE" id="PS50126"/>
    </source>
</evidence>
<dbReference type="InterPro" id="IPR007502">
    <property type="entry name" value="Helicase-assoc_dom"/>
</dbReference>
<dbReference type="Pfam" id="PF04408">
    <property type="entry name" value="WHD_HA2"/>
    <property type="match status" value="1"/>
</dbReference>
<organism evidence="14 15">
    <name type="scientific">Lachancea mirantina</name>
    <dbReference type="NCBI Taxonomy" id="1230905"/>
    <lineage>
        <taxon>Eukaryota</taxon>
        <taxon>Fungi</taxon>
        <taxon>Dikarya</taxon>
        <taxon>Ascomycota</taxon>
        <taxon>Saccharomycotina</taxon>
        <taxon>Saccharomycetes</taxon>
        <taxon>Saccharomycetales</taxon>
        <taxon>Saccharomycetaceae</taxon>
        <taxon>Lachancea</taxon>
    </lineage>
</organism>
<dbReference type="CDD" id="cd05684">
    <property type="entry name" value="S1_DHX8_helicase"/>
    <property type="match status" value="1"/>
</dbReference>
<dbReference type="Proteomes" id="UP000191024">
    <property type="component" value="Chromosome A"/>
</dbReference>
<dbReference type="GO" id="GO:0000390">
    <property type="term" value="P:spliceosomal complex disassembly"/>
    <property type="evidence" value="ECO:0007669"/>
    <property type="project" value="TreeGrafter"/>
</dbReference>
<dbReference type="AlphaFoldDB" id="A0A1G4IQM6"/>
<evidence type="ECO:0000256" key="10">
    <source>
        <dbReference type="SAM" id="MobiDB-lite"/>
    </source>
</evidence>
<evidence type="ECO:0000313" key="15">
    <source>
        <dbReference type="Proteomes" id="UP000191024"/>
    </source>
</evidence>
<dbReference type="STRING" id="1230905.A0A1G4IQM6"/>
<dbReference type="InterPro" id="IPR011545">
    <property type="entry name" value="DEAD/DEAH_box_helicase_dom"/>
</dbReference>
<dbReference type="InterPro" id="IPR012340">
    <property type="entry name" value="NA-bd_OB-fold"/>
</dbReference>
<dbReference type="FunFam" id="3.40.50.300:FF:000191">
    <property type="entry name" value="Pre-mRNA-splicing factor ATP-dependent RNA helicase"/>
    <property type="match status" value="1"/>
</dbReference>
<dbReference type="PROSITE" id="PS50126">
    <property type="entry name" value="S1"/>
    <property type="match status" value="1"/>
</dbReference>
<dbReference type="InterPro" id="IPR014001">
    <property type="entry name" value="Helicase_ATP-bd"/>
</dbReference>
<feature type="compositionally biased region" description="Acidic residues" evidence="10">
    <location>
        <begin position="339"/>
        <end position="349"/>
    </location>
</feature>
<dbReference type="CDD" id="cd18791">
    <property type="entry name" value="SF2_C_RHA"/>
    <property type="match status" value="1"/>
</dbReference>
<keyword evidence="7" id="KW-0508">mRNA splicing</keyword>
<evidence type="ECO:0000256" key="4">
    <source>
        <dbReference type="ARBA" id="ARBA00022801"/>
    </source>
</evidence>
<dbReference type="Pfam" id="PF21010">
    <property type="entry name" value="HA2_C"/>
    <property type="match status" value="1"/>
</dbReference>
<feature type="domain" description="Helicase ATP-binding" evidence="12">
    <location>
        <begin position="472"/>
        <end position="635"/>
    </location>
</feature>
<dbReference type="InterPro" id="IPR027417">
    <property type="entry name" value="P-loop_NTPase"/>
</dbReference>
<feature type="region of interest" description="Disordered" evidence="10">
    <location>
        <begin position="270"/>
        <end position="297"/>
    </location>
</feature>
<keyword evidence="3" id="KW-0547">Nucleotide-binding</keyword>
<evidence type="ECO:0000313" key="14">
    <source>
        <dbReference type="EMBL" id="SCU79000.1"/>
    </source>
</evidence>
<dbReference type="PANTHER" id="PTHR18934">
    <property type="entry name" value="ATP-DEPENDENT RNA HELICASE"/>
    <property type="match status" value="1"/>
</dbReference>
<dbReference type="InterPro" id="IPR002464">
    <property type="entry name" value="DNA/RNA_helicase_DEAH_CS"/>
</dbReference>
<dbReference type="GO" id="GO:0003723">
    <property type="term" value="F:RNA binding"/>
    <property type="evidence" value="ECO:0007669"/>
    <property type="project" value="TreeGrafter"/>
</dbReference>
<keyword evidence="2" id="KW-0507">mRNA processing</keyword>
<evidence type="ECO:0000256" key="7">
    <source>
        <dbReference type="ARBA" id="ARBA00023187"/>
    </source>
</evidence>
<protein>
    <recommendedName>
        <fullName evidence="1">RNA helicase</fullName>
        <ecNumber evidence="1">3.6.4.13</ecNumber>
    </recommendedName>
</protein>
<dbReference type="SMART" id="SM00847">
    <property type="entry name" value="HA2"/>
    <property type="match status" value="1"/>
</dbReference>
<dbReference type="GO" id="GO:0071013">
    <property type="term" value="C:catalytic step 2 spliceosome"/>
    <property type="evidence" value="ECO:0007669"/>
    <property type="project" value="TreeGrafter"/>
</dbReference>
<dbReference type="EMBL" id="LT598462">
    <property type="protein sequence ID" value="SCU79000.1"/>
    <property type="molecule type" value="Genomic_DNA"/>
</dbReference>
<dbReference type="GO" id="GO:0005524">
    <property type="term" value="F:ATP binding"/>
    <property type="evidence" value="ECO:0007669"/>
    <property type="project" value="UniProtKB-KW"/>
</dbReference>
<dbReference type="InterPro" id="IPR001650">
    <property type="entry name" value="Helicase_C-like"/>
</dbReference>
<evidence type="ECO:0000259" key="13">
    <source>
        <dbReference type="PROSITE" id="PS51194"/>
    </source>
</evidence>
<dbReference type="GO" id="GO:0022613">
    <property type="term" value="P:ribonucleoprotein complex biogenesis"/>
    <property type="evidence" value="ECO:0007669"/>
    <property type="project" value="UniProtKB-ARBA"/>
</dbReference>
<evidence type="ECO:0000256" key="6">
    <source>
        <dbReference type="ARBA" id="ARBA00022840"/>
    </source>
</evidence>
<gene>
    <name evidence="14" type="ORF">LAMI_0A06898G</name>
</gene>
<dbReference type="InterPro" id="IPR003029">
    <property type="entry name" value="S1_domain"/>
</dbReference>
<dbReference type="Pfam" id="PF07717">
    <property type="entry name" value="OB_NTP_bind"/>
    <property type="match status" value="1"/>
</dbReference>
<feature type="domain" description="S1 motif" evidence="11">
    <location>
        <begin position="192"/>
        <end position="264"/>
    </location>
</feature>
<keyword evidence="8" id="KW-0539">Nucleus</keyword>
<name>A0A1G4IQM6_9SACH</name>
<keyword evidence="15" id="KW-1185">Reference proteome</keyword>
<dbReference type="OrthoDB" id="10253254at2759"/>
<dbReference type="GO" id="GO:0005684">
    <property type="term" value="C:U2-type spliceosomal complex"/>
    <property type="evidence" value="ECO:0007669"/>
    <property type="project" value="UniProtKB-ARBA"/>
</dbReference>
<dbReference type="InterPro" id="IPR049621">
    <property type="entry name" value="S1_DHX8_helicase"/>
</dbReference>
<dbReference type="SMART" id="SM00487">
    <property type="entry name" value="DEXDc"/>
    <property type="match status" value="1"/>
</dbReference>
<dbReference type="InterPro" id="IPR011709">
    <property type="entry name" value="DEAD-box_helicase_OB_fold"/>
</dbReference>
<dbReference type="SMART" id="SM00490">
    <property type="entry name" value="HELICc"/>
    <property type="match status" value="1"/>
</dbReference>
<dbReference type="Gene3D" id="3.40.50.300">
    <property type="entry name" value="P-loop containing nucleotide triphosphate hydrolases"/>
    <property type="match status" value="2"/>
</dbReference>
<dbReference type="GO" id="GO:0016787">
    <property type="term" value="F:hydrolase activity"/>
    <property type="evidence" value="ECO:0007669"/>
    <property type="project" value="UniProtKB-KW"/>
</dbReference>
<dbReference type="InterPro" id="IPR048333">
    <property type="entry name" value="HA2_WH"/>
</dbReference>
<dbReference type="Pfam" id="PF00575">
    <property type="entry name" value="S1"/>
    <property type="match status" value="1"/>
</dbReference>
<evidence type="ECO:0000256" key="8">
    <source>
        <dbReference type="ARBA" id="ARBA00023242"/>
    </source>
</evidence>
<dbReference type="SUPFAM" id="SSF50249">
    <property type="entry name" value="Nucleic acid-binding proteins"/>
    <property type="match status" value="1"/>
</dbReference>
<evidence type="ECO:0000259" key="12">
    <source>
        <dbReference type="PROSITE" id="PS51192"/>
    </source>
</evidence>
<evidence type="ECO:0000256" key="3">
    <source>
        <dbReference type="ARBA" id="ARBA00022741"/>
    </source>
</evidence>
<dbReference type="Gene3D" id="1.20.120.1080">
    <property type="match status" value="1"/>
</dbReference>
<dbReference type="Gene3D" id="2.40.50.140">
    <property type="entry name" value="Nucleic acid-binding proteins"/>
    <property type="match status" value="1"/>
</dbReference>
<feature type="region of interest" description="Disordered" evidence="10">
    <location>
        <begin position="334"/>
        <end position="367"/>
    </location>
</feature>
<dbReference type="GO" id="GO:0003724">
    <property type="term" value="F:RNA helicase activity"/>
    <property type="evidence" value="ECO:0007669"/>
    <property type="project" value="UniProtKB-EC"/>
</dbReference>
<evidence type="ECO:0000256" key="2">
    <source>
        <dbReference type="ARBA" id="ARBA00022664"/>
    </source>
</evidence>
<dbReference type="EC" id="3.6.4.13" evidence="1"/>
<dbReference type="FunFam" id="3.40.50.300:FF:000007">
    <property type="entry name" value="Pre-mRNA-splicing factor ATP-dependent RNA helicase"/>
    <property type="match status" value="1"/>
</dbReference>
<evidence type="ECO:0000256" key="9">
    <source>
        <dbReference type="ARBA" id="ARBA00047984"/>
    </source>
</evidence>
<feature type="compositionally biased region" description="Basic and acidic residues" evidence="10">
    <location>
        <begin position="350"/>
        <end position="367"/>
    </location>
</feature>
<keyword evidence="4" id="KW-0378">Hydrolase</keyword>
<sequence>MESLRDAISRLVGVEDDAVCDFILEMNAKSADRRSFEDQVIALDVGIDRDCAVKISQEIAKHNRNCGRTSRNSKIAISKILKDSVGISDEVVADFVLDTCDSCDTFKDFSQKMQALDTGLSHDVLRNMYLSVKIQKEPQRRHNANTDVLSMPNGNVNWDLRSAEGLRDSPTTAAGSKAFTHDSSKLRPVVIGDIYAAVVTRIVPFGCFVRLLDARGPKTEGLVHISELSHARVEDVSDVVCVGQRVQVQVIRIQARNKISMSLKNINQRSGIYEPPPARGRPMALARPANAPRRKLTSPERWEIRQLVASGAASIDDYPELQEATEAINEVAQRRPLETGEDDLDVELNSEDKPKFLENRHDQAKQNEMPKIDKLPAGSLARMAAHGSETMKMHREDKVKLKKNLEREERDAHMADDPANKRELDFETKQNVLTAWERSRKREHISYGKRTNMTIKEQRESLPVFKMREELVKAVRENQFLVIVGETGSGKTTQITQYLDEEGFAANGVIGCTQPRRVAAISVAKRVSDEMGCRVGEEVGYTIRFEDVTSPKTRVKYMTDGMLQREALIDTVMQKYSVIMLDEAHERTVATDVLFALLKKAALQRPDLKVIITSATLDAEKFSAYFMDCPIMKIPGKTFPVEVLYSQAPQMDYIESALDTVMGIHINEGEGDILVFLTGQEEIDTCCEVLYEKVQALGESIQQLLILPVYSALPSEVQSKIFEPTPKGTRKVIFATNIAETSITIDGIYYVVDPGFSKINTYNPRIGMEQLLVSPISRAQADQRKGRAGRTGPGKCFRLYTEAAYRDEMAANTTPEIQRQNLSNTILMLKAMGINDLLSFEFMDPPPRASMLSALEDLYHLQAIDDTGNLTKVGKQMTLFPMEPGLSKSLLTAVENACAEDMATIISMLSVQSIFYRPRDKSQDADNKKIRFNHPFGDHLTLLNVFNRWKESGYSKQFCENNYLHERHLKRARDVKNQLSQILRKLGLSLATCYGDMDLIRKTLVAGFFKNAAKRDSSEGYKTISDQTSVAIHPSSSLFGKEHEYVIYNNLILTSREYMSQVTAIDPHWLIESAPHYYKTGDGGNSRKKAKIIPLHNQFSRDQNSWRLSSLRQSKEKALGIKR</sequence>
<dbReference type="GO" id="GO:0065003">
    <property type="term" value="P:protein-containing complex assembly"/>
    <property type="evidence" value="ECO:0007669"/>
    <property type="project" value="UniProtKB-ARBA"/>
</dbReference>